<dbReference type="InterPro" id="IPR029016">
    <property type="entry name" value="GAF-like_dom_sf"/>
</dbReference>
<dbReference type="Pfam" id="PF13185">
    <property type="entry name" value="GAF_2"/>
    <property type="match status" value="2"/>
</dbReference>
<dbReference type="EMBL" id="QXDL01000306">
    <property type="protein sequence ID" value="RIH76794.1"/>
    <property type="molecule type" value="Genomic_DNA"/>
</dbReference>
<dbReference type="InterPro" id="IPR003018">
    <property type="entry name" value="GAF"/>
</dbReference>
<gene>
    <name evidence="2" type="primary">dosC_6</name>
    <name evidence="2" type="ORF">Mterra_03835</name>
</gene>
<dbReference type="SUPFAM" id="SSF55073">
    <property type="entry name" value="Nucleotide cyclase"/>
    <property type="match status" value="1"/>
</dbReference>
<dbReference type="RefSeq" id="WP_119316678.1">
    <property type="nucleotide sequence ID" value="NZ_QXDL01000306.1"/>
</dbReference>
<proteinExistence type="predicted"/>
<dbReference type="Proteomes" id="UP000265715">
    <property type="component" value="Unassembled WGS sequence"/>
</dbReference>
<dbReference type="OrthoDB" id="9805474at2"/>
<dbReference type="PROSITE" id="PS50887">
    <property type="entry name" value="GGDEF"/>
    <property type="match status" value="1"/>
</dbReference>
<dbReference type="SMART" id="SM00267">
    <property type="entry name" value="GGDEF"/>
    <property type="match status" value="1"/>
</dbReference>
<reference evidence="2 3" key="1">
    <citation type="submission" date="2018-08" db="EMBL/GenBank/DDBJ databases">
        <title>Meiothermus terrae DSM 26712 genome sequencing project.</title>
        <authorList>
            <person name="Da Costa M.S."/>
            <person name="Albuquerque L."/>
            <person name="Raposo P."/>
            <person name="Froufe H.J.C."/>
            <person name="Barroso C.S."/>
            <person name="Egas C."/>
        </authorList>
    </citation>
    <scope>NUCLEOTIDE SEQUENCE [LARGE SCALE GENOMIC DNA]</scope>
    <source>
        <strain evidence="2 3">DSM 26712</strain>
    </source>
</reference>
<evidence type="ECO:0000313" key="3">
    <source>
        <dbReference type="Proteomes" id="UP000265715"/>
    </source>
</evidence>
<protein>
    <submittedName>
        <fullName evidence="2">Diguanylate cyclase DosC</fullName>
        <ecNumber evidence="2">2.7.7.65</ecNumber>
    </submittedName>
</protein>
<dbReference type="Pfam" id="PF01590">
    <property type="entry name" value="GAF"/>
    <property type="match status" value="1"/>
</dbReference>
<dbReference type="GO" id="GO:0005886">
    <property type="term" value="C:plasma membrane"/>
    <property type="evidence" value="ECO:0007669"/>
    <property type="project" value="TreeGrafter"/>
</dbReference>
<dbReference type="SMART" id="SM00065">
    <property type="entry name" value="GAF"/>
    <property type="match status" value="3"/>
</dbReference>
<sequence length="658" mass="71760">MSLTPDDARRQLSLLTAALEELPLFAGPRALLEGLPALFARQGEGHVSVWVPEDSRLRVLAAWGFDPQALPYLAEEGVVGRAYRQGEPVYVADVAQDPGYIALEGHAVTSELALPLRVSGEVVAVLNLERPCPFAEAELEGYVRFARAASHQLTRLYERLQFELTSRLGEEVGQAEDFQDAARRALDHLLPALGGTTGAILVQQGGLLRAVALAGEGLRQGEGSLEEGIPYGRWLSWQVLSSGRPFFASAYDRSACRLEAFKAAGTRAMALYPIPLGPHARTRALLALGDSRPRRWLRVEREVLAAASRTLGLSFATFQTQERLATLLALAREAVEAPPEAVYQRLVEAAVRLVPGAQTGSLLVREDGGFRYRAVVGFDLTAFAPVTLTEGQQRAWYGPDLEAWRRGEPRILALGADSLAAWSRGSGMPPGFDEFTRVREIASTLALPVPYQGEVLAVLNLDNFHDPAAFDEDSLEAARLFVPPVAALLHELDSRRRLEMAALTDALTGLPNRRAFDRFFPEELARARRYGYPLALLVMDLRGFKRINDELGHATGDQALRRVAQVLSAQRRGGDRYFRWGGDEFAAILPHTPRGGAAGAAERLAGHVEAIVLEGRPLGVNVGVAAFPEDGTDEDTLLSTADHRMYRAKTHGVAVWAQ</sequence>
<accession>A0A399DX37</accession>
<evidence type="ECO:0000313" key="2">
    <source>
        <dbReference type="EMBL" id="RIH76794.1"/>
    </source>
</evidence>
<comment type="caution">
    <text evidence="2">The sequence shown here is derived from an EMBL/GenBank/DDBJ whole genome shotgun (WGS) entry which is preliminary data.</text>
</comment>
<dbReference type="NCBIfam" id="TIGR00254">
    <property type="entry name" value="GGDEF"/>
    <property type="match status" value="1"/>
</dbReference>
<dbReference type="AlphaFoldDB" id="A0A399DX37"/>
<dbReference type="Pfam" id="PF00990">
    <property type="entry name" value="GGDEF"/>
    <property type="match status" value="1"/>
</dbReference>
<dbReference type="GO" id="GO:0043709">
    <property type="term" value="P:cell adhesion involved in single-species biofilm formation"/>
    <property type="evidence" value="ECO:0007669"/>
    <property type="project" value="TreeGrafter"/>
</dbReference>
<dbReference type="PANTHER" id="PTHR45138:SF9">
    <property type="entry name" value="DIGUANYLATE CYCLASE DGCM-RELATED"/>
    <property type="match status" value="1"/>
</dbReference>
<dbReference type="InterPro" id="IPR050469">
    <property type="entry name" value="Diguanylate_Cyclase"/>
</dbReference>
<dbReference type="InterPro" id="IPR043128">
    <property type="entry name" value="Rev_trsase/Diguanyl_cyclase"/>
</dbReference>
<organism evidence="2 3">
    <name type="scientific">Calidithermus terrae</name>
    <dbReference type="NCBI Taxonomy" id="1408545"/>
    <lineage>
        <taxon>Bacteria</taxon>
        <taxon>Thermotogati</taxon>
        <taxon>Deinococcota</taxon>
        <taxon>Deinococci</taxon>
        <taxon>Thermales</taxon>
        <taxon>Thermaceae</taxon>
        <taxon>Calidithermus</taxon>
    </lineage>
</organism>
<dbReference type="CDD" id="cd01949">
    <property type="entry name" value="GGDEF"/>
    <property type="match status" value="1"/>
</dbReference>
<dbReference type="SUPFAM" id="SSF55781">
    <property type="entry name" value="GAF domain-like"/>
    <property type="match status" value="3"/>
</dbReference>
<dbReference type="Gene3D" id="3.30.450.40">
    <property type="match status" value="3"/>
</dbReference>
<evidence type="ECO:0000259" key="1">
    <source>
        <dbReference type="PROSITE" id="PS50887"/>
    </source>
</evidence>
<dbReference type="FunFam" id="3.30.70.270:FF:000001">
    <property type="entry name" value="Diguanylate cyclase domain protein"/>
    <property type="match status" value="1"/>
</dbReference>
<dbReference type="InterPro" id="IPR000160">
    <property type="entry name" value="GGDEF_dom"/>
</dbReference>
<dbReference type="Gene3D" id="3.30.70.270">
    <property type="match status" value="1"/>
</dbReference>
<name>A0A399DX37_9DEIN</name>
<keyword evidence="2" id="KW-0548">Nucleotidyltransferase</keyword>
<keyword evidence="2" id="KW-0808">Transferase</keyword>
<feature type="domain" description="GGDEF" evidence="1">
    <location>
        <begin position="532"/>
        <end position="658"/>
    </location>
</feature>
<dbReference type="InterPro" id="IPR029787">
    <property type="entry name" value="Nucleotide_cyclase"/>
</dbReference>
<dbReference type="EC" id="2.7.7.65" evidence="2"/>
<dbReference type="PANTHER" id="PTHR45138">
    <property type="entry name" value="REGULATORY COMPONENTS OF SENSORY TRANSDUCTION SYSTEM"/>
    <property type="match status" value="1"/>
</dbReference>
<dbReference type="GO" id="GO:1902201">
    <property type="term" value="P:negative regulation of bacterial-type flagellum-dependent cell motility"/>
    <property type="evidence" value="ECO:0007669"/>
    <property type="project" value="TreeGrafter"/>
</dbReference>
<keyword evidence="3" id="KW-1185">Reference proteome</keyword>
<dbReference type="GO" id="GO:0052621">
    <property type="term" value="F:diguanylate cyclase activity"/>
    <property type="evidence" value="ECO:0007669"/>
    <property type="project" value="UniProtKB-EC"/>
</dbReference>